<keyword evidence="6 9" id="KW-1133">Transmembrane helix</keyword>
<dbReference type="InterPro" id="IPR038770">
    <property type="entry name" value="Na+/solute_symporter_sf"/>
</dbReference>
<evidence type="ECO:0000256" key="1">
    <source>
        <dbReference type="ARBA" id="ARBA00004141"/>
    </source>
</evidence>
<dbReference type="GO" id="GO:1902600">
    <property type="term" value="P:proton transmembrane transport"/>
    <property type="evidence" value="ECO:0007669"/>
    <property type="project" value="InterPro"/>
</dbReference>
<evidence type="ECO:0000256" key="7">
    <source>
        <dbReference type="ARBA" id="ARBA00023065"/>
    </source>
</evidence>
<feature type="transmembrane region" description="Helical" evidence="9">
    <location>
        <begin position="113"/>
        <end position="132"/>
    </location>
</feature>
<dbReference type="RefSeq" id="WP_007635550.1">
    <property type="nucleotide sequence ID" value="NC_020514.1"/>
</dbReference>
<keyword evidence="4" id="KW-0050">Antiport</keyword>
<dbReference type="STRING" id="1129794.C427_2861"/>
<dbReference type="Pfam" id="PF02254">
    <property type="entry name" value="TrkA_N"/>
    <property type="match status" value="1"/>
</dbReference>
<feature type="transmembrane region" description="Helical" evidence="9">
    <location>
        <begin position="144"/>
        <end position="163"/>
    </location>
</feature>
<evidence type="ECO:0000256" key="8">
    <source>
        <dbReference type="ARBA" id="ARBA00023136"/>
    </source>
</evidence>
<feature type="domain" description="RCK N-terminal" evidence="11">
    <location>
        <begin position="387"/>
        <end position="502"/>
    </location>
</feature>
<dbReference type="PANTHER" id="PTHR42751">
    <property type="entry name" value="SODIUM/HYDROGEN EXCHANGER FAMILY/TRKA DOMAIN PROTEIN"/>
    <property type="match status" value="1"/>
</dbReference>
<dbReference type="Gene3D" id="3.40.50.720">
    <property type="entry name" value="NAD(P)-binding Rossmann-like Domain"/>
    <property type="match status" value="1"/>
</dbReference>
<evidence type="ECO:0000256" key="6">
    <source>
        <dbReference type="ARBA" id="ARBA00022989"/>
    </source>
</evidence>
<evidence type="ECO:0000256" key="2">
    <source>
        <dbReference type="ARBA" id="ARBA00005551"/>
    </source>
</evidence>
<dbReference type="InterPro" id="IPR003148">
    <property type="entry name" value="RCK_N"/>
</dbReference>
<keyword evidence="13" id="KW-1185">Reference proteome</keyword>
<feature type="transmembrane region" description="Helical" evidence="9">
    <location>
        <begin position="222"/>
        <end position="238"/>
    </location>
</feature>
<feature type="domain" description="Cation/H+ exchanger transmembrane" evidence="10">
    <location>
        <begin position="6"/>
        <end position="350"/>
    </location>
</feature>
<evidence type="ECO:0000256" key="3">
    <source>
        <dbReference type="ARBA" id="ARBA00022448"/>
    </source>
</evidence>
<evidence type="ECO:0000256" key="5">
    <source>
        <dbReference type="ARBA" id="ARBA00022692"/>
    </source>
</evidence>
<protein>
    <submittedName>
        <fullName evidence="12">Sodium/hydrogen exchanger</fullName>
    </submittedName>
</protein>
<dbReference type="EMBL" id="CP003837">
    <property type="protein sequence ID" value="AGH44970.1"/>
    <property type="molecule type" value="Genomic_DNA"/>
</dbReference>
<feature type="transmembrane region" description="Helical" evidence="9">
    <location>
        <begin position="197"/>
        <end position="216"/>
    </location>
</feature>
<dbReference type="Proteomes" id="UP000011864">
    <property type="component" value="Chromosome"/>
</dbReference>
<feature type="transmembrane region" description="Helical" evidence="9">
    <location>
        <begin position="169"/>
        <end position="185"/>
    </location>
</feature>
<dbReference type="OrthoDB" id="3418949at2"/>
<gene>
    <name evidence="12" type="ORF">C427_2861</name>
</gene>
<dbReference type="GO" id="GO:0015297">
    <property type="term" value="F:antiporter activity"/>
    <property type="evidence" value="ECO:0007669"/>
    <property type="project" value="UniProtKB-KW"/>
</dbReference>
<keyword evidence="3" id="KW-0813">Transport</keyword>
<dbReference type="Pfam" id="PF00999">
    <property type="entry name" value="Na_H_Exchanger"/>
    <property type="match status" value="1"/>
</dbReference>
<keyword evidence="5 9" id="KW-0812">Transmembrane</keyword>
<name>K7A698_9ALTE</name>
<dbReference type="KEGG" id="gps:C427_2861"/>
<comment type="similarity">
    <text evidence="2">Belongs to the monovalent cation:proton antiporter 2 (CPA2) transporter (TC 2.A.37) family.</text>
</comment>
<dbReference type="AlphaFoldDB" id="K7A698"/>
<feature type="transmembrane region" description="Helical" evidence="9">
    <location>
        <begin position="332"/>
        <end position="351"/>
    </location>
</feature>
<accession>K7A698</accession>
<dbReference type="InterPro" id="IPR006153">
    <property type="entry name" value="Cation/H_exchanger_TM"/>
</dbReference>
<feature type="transmembrane region" description="Helical" evidence="9">
    <location>
        <begin position="306"/>
        <end position="326"/>
    </location>
</feature>
<evidence type="ECO:0000256" key="9">
    <source>
        <dbReference type="SAM" id="Phobius"/>
    </source>
</evidence>
<reference evidence="12 13" key="1">
    <citation type="journal article" date="2013" name="Genome Announc.">
        <title>Complete Genome Sequence of Glaciecola psychrophila Strain 170T.</title>
        <authorList>
            <person name="Yin J."/>
            <person name="Chen J."/>
            <person name="Liu G."/>
            <person name="Yu Y."/>
            <person name="Song L."/>
            <person name="Wang X."/>
            <person name="Qu X."/>
        </authorList>
    </citation>
    <scope>NUCLEOTIDE SEQUENCE [LARGE SCALE GENOMIC DNA]</scope>
    <source>
        <strain evidence="12 13">170</strain>
    </source>
</reference>
<feature type="transmembrane region" description="Helical" evidence="9">
    <location>
        <begin position="74"/>
        <end position="101"/>
    </location>
</feature>
<proteinExistence type="inferred from homology"/>
<evidence type="ECO:0000259" key="11">
    <source>
        <dbReference type="Pfam" id="PF02254"/>
    </source>
</evidence>
<dbReference type="eggNOG" id="COG4651">
    <property type="taxonomic scope" value="Bacteria"/>
</dbReference>
<dbReference type="InterPro" id="IPR036291">
    <property type="entry name" value="NAD(P)-bd_dom_sf"/>
</dbReference>
<dbReference type="GO" id="GO:0016020">
    <property type="term" value="C:membrane"/>
    <property type="evidence" value="ECO:0007669"/>
    <property type="project" value="UniProtKB-SubCell"/>
</dbReference>
<evidence type="ECO:0000313" key="12">
    <source>
        <dbReference type="EMBL" id="AGH44970.1"/>
    </source>
</evidence>
<feature type="transmembrane region" description="Helical" evidence="9">
    <location>
        <begin position="250"/>
        <end position="267"/>
    </location>
</feature>
<dbReference type="SUPFAM" id="SSF51735">
    <property type="entry name" value="NAD(P)-binding Rossmann-fold domains"/>
    <property type="match status" value="1"/>
</dbReference>
<organism evidence="12 13">
    <name type="scientific">Paraglaciecola psychrophila 170</name>
    <dbReference type="NCBI Taxonomy" id="1129794"/>
    <lineage>
        <taxon>Bacteria</taxon>
        <taxon>Pseudomonadati</taxon>
        <taxon>Pseudomonadota</taxon>
        <taxon>Gammaproteobacteria</taxon>
        <taxon>Alteromonadales</taxon>
        <taxon>Alteromonadaceae</taxon>
        <taxon>Paraglaciecola</taxon>
    </lineage>
</organism>
<evidence type="ECO:0000313" key="13">
    <source>
        <dbReference type="Proteomes" id="UP000011864"/>
    </source>
</evidence>
<evidence type="ECO:0000256" key="4">
    <source>
        <dbReference type="ARBA" id="ARBA00022449"/>
    </source>
</evidence>
<keyword evidence="8 9" id="KW-0472">Membrane</keyword>
<feature type="transmembrane region" description="Helical" evidence="9">
    <location>
        <begin position="273"/>
        <end position="294"/>
    </location>
</feature>
<dbReference type="eggNOG" id="COG1226">
    <property type="taxonomic scope" value="Bacteria"/>
</dbReference>
<dbReference type="PANTHER" id="PTHR42751:SF1">
    <property type="entry name" value="CATION_PROTON ANTIPORTER YBAL-RELATED"/>
    <property type="match status" value="1"/>
</dbReference>
<dbReference type="GO" id="GO:0006813">
    <property type="term" value="P:potassium ion transport"/>
    <property type="evidence" value="ECO:0007669"/>
    <property type="project" value="InterPro"/>
</dbReference>
<feature type="transmembrane region" description="Helical" evidence="9">
    <location>
        <begin position="44"/>
        <end position="62"/>
    </location>
</feature>
<evidence type="ECO:0000259" key="10">
    <source>
        <dbReference type="Pfam" id="PF00999"/>
    </source>
</evidence>
<dbReference type="PATRIC" id="fig|1129794.4.peg.2846"/>
<comment type="subcellular location">
    <subcellularLocation>
        <location evidence="1">Membrane</location>
        <topology evidence="1">Multi-pass membrane protein</topology>
    </subcellularLocation>
</comment>
<keyword evidence="7" id="KW-0406">Ion transport</keyword>
<dbReference type="HOGENOM" id="CLU_005126_12_0_6"/>
<sequence length="526" mass="58010">MEFAFILLAFICGLGLKLVGLPPLIGYLIAGFTLNYLGFHSTDALQTIANLGITLMLFTIGLKLNVRDLYKKEVWLGSIFHSVIWVTIINLLLFAVSWLGLAAFADLDWSSQALLAFSLSFSSTVCIVKILEESGEIKTRHGKLAIGVLIMQDIVAVLFLVIATGKVPSIWSLLLLLLFFAKPIWSMILERVGHGELLILSGFLFALGGYELFEALGIKGDLGALIVGMFIATHVKSAEMSKALMNFKDIFLVGFFLTIGFSALPTLDLMLTAIILCLFIPIKFALFFSLFTFLKLRARTSYLASLVLSNYSEFGLIVVALLVSLGWLSAQWLVVLALAVSFSFVLTGLAYKTSHNQYTKFKDRLKTFESPHRLHEDVYVQPVGAEIIVIGLGRVGKGAYLSLNSMVGNIVWGMDADPSRISHLKTIGYQAMVGDGEDVDLWENMDLTQVQLILLALPSIDDICNITEQLQHANYSGKIASIARYEDEIQPLIEAGSDKVFNFFTEAGTGFAEESLQLLPEYVRPK</sequence>
<dbReference type="Gene3D" id="1.20.1530.20">
    <property type="match status" value="1"/>
</dbReference>